<feature type="region of interest" description="Disordered" evidence="1">
    <location>
        <begin position="53"/>
        <end position="122"/>
    </location>
</feature>
<evidence type="ECO:0000313" key="2">
    <source>
        <dbReference type="EMBL" id="MXU93057.1"/>
    </source>
</evidence>
<feature type="region of interest" description="Disordered" evidence="1">
    <location>
        <begin position="20"/>
        <end position="41"/>
    </location>
</feature>
<organism evidence="2">
    <name type="scientific">Ixodes ricinus</name>
    <name type="common">Common tick</name>
    <name type="synonym">Acarus ricinus</name>
    <dbReference type="NCBI Taxonomy" id="34613"/>
    <lineage>
        <taxon>Eukaryota</taxon>
        <taxon>Metazoa</taxon>
        <taxon>Ecdysozoa</taxon>
        <taxon>Arthropoda</taxon>
        <taxon>Chelicerata</taxon>
        <taxon>Arachnida</taxon>
        <taxon>Acari</taxon>
        <taxon>Parasitiformes</taxon>
        <taxon>Ixodida</taxon>
        <taxon>Ixodoidea</taxon>
        <taxon>Ixodidae</taxon>
        <taxon>Ixodinae</taxon>
        <taxon>Ixodes</taxon>
    </lineage>
</organism>
<feature type="compositionally biased region" description="Low complexity" evidence="1">
    <location>
        <begin position="53"/>
        <end position="63"/>
    </location>
</feature>
<protein>
    <submittedName>
        <fullName evidence="2">Putative secreted protein</fullName>
    </submittedName>
</protein>
<accession>A0A6B0UTF5</accession>
<dbReference type="EMBL" id="GIFC01010974">
    <property type="protein sequence ID" value="MXU93057.1"/>
    <property type="molecule type" value="Transcribed_RNA"/>
</dbReference>
<feature type="compositionally biased region" description="Low complexity" evidence="1">
    <location>
        <begin position="74"/>
        <end position="122"/>
    </location>
</feature>
<feature type="compositionally biased region" description="Polar residues" evidence="1">
    <location>
        <begin position="28"/>
        <end position="38"/>
    </location>
</feature>
<reference evidence="2" key="1">
    <citation type="submission" date="2019-12" db="EMBL/GenBank/DDBJ databases">
        <title>An insight into the sialome of adult female Ixodes ricinus ticks feeding for 6 days.</title>
        <authorList>
            <person name="Perner J."/>
            <person name="Ribeiro J.M.C."/>
        </authorList>
    </citation>
    <scope>NUCLEOTIDE SEQUENCE</scope>
    <source>
        <strain evidence="2">Semi-engorged</strain>
        <tissue evidence="2">Salivary glands</tissue>
    </source>
</reference>
<sequence>MFRAWIARFLLRSSMRARRAAGASPRLGSTNLAWSSRPASRERASCRCFQFLSPSSDSNDSVSWPLMSVRGTRSSSAGPSSSSGVPQSPEPSAAAAIATAGPRTGAGGFSPSSFCSSASSSWSRLAFSPSRRVRRLGPRCR</sequence>
<name>A0A6B0UTF5_IXORI</name>
<dbReference type="AlphaFoldDB" id="A0A6B0UTF5"/>
<evidence type="ECO:0000256" key="1">
    <source>
        <dbReference type="SAM" id="MobiDB-lite"/>
    </source>
</evidence>
<proteinExistence type="predicted"/>